<dbReference type="PANTHER" id="PTHR30349">
    <property type="entry name" value="PHAGE INTEGRASE-RELATED"/>
    <property type="match status" value="1"/>
</dbReference>
<evidence type="ECO:0000256" key="1">
    <source>
        <dbReference type="ARBA" id="ARBA00008857"/>
    </source>
</evidence>
<dbReference type="InterPro" id="IPR002104">
    <property type="entry name" value="Integrase_catalytic"/>
</dbReference>
<reference evidence="6" key="1">
    <citation type="submission" date="2018-05" db="EMBL/GenBank/DDBJ databases">
        <authorList>
            <person name="Lanie J.A."/>
            <person name="Ng W.-L."/>
            <person name="Kazmierczak K.M."/>
            <person name="Andrzejewski T.M."/>
            <person name="Davidsen T.M."/>
            <person name="Wayne K.J."/>
            <person name="Tettelin H."/>
            <person name="Glass J.I."/>
            <person name="Rusch D."/>
            <person name="Podicherti R."/>
            <person name="Tsui H.-C.T."/>
            <person name="Winkler M.E."/>
        </authorList>
    </citation>
    <scope>NUCLEOTIDE SEQUENCE</scope>
</reference>
<feature type="domain" description="Tyr recombinase" evidence="4">
    <location>
        <begin position="158"/>
        <end position="330"/>
    </location>
</feature>
<dbReference type="GO" id="GO:0006310">
    <property type="term" value="P:DNA recombination"/>
    <property type="evidence" value="ECO:0007669"/>
    <property type="project" value="UniProtKB-KW"/>
</dbReference>
<protein>
    <recommendedName>
        <fullName evidence="7">Tyr recombinase domain-containing protein</fullName>
    </recommendedName>
</protein>
<evidence type="ECO:0000259" key="5">
    <source>
        <dbReference type="PROSITE" id="PS51900"/>
    </source>
</evidence>
<dbReference type="InterPro" id="IPR010998">
    <property type="entry name" value="Integrase_recombinase_N"/>
</dbReference>
<dbReference type="PROSITE" id="PS51900">
    <property type="entry name" value="CB"/>
    <property type="match status" value="1"/>
</dbReference>
<organism evidence="6">
    <name type="scientific">marine metagenome</name>
    <dbReference type="NCBI Taxonomy" id="408172"/>
    <lineage>
        <taxon>unclassified sequences</taxon>
        <taxon>metagenomes</taxon>
        <taxon>ecological metagenomes</taxon>
    </lineage>
</organism>
<feature type="domain" description="Core-binding (CB)" evidence="5">
    <location>
        <begin position="49"/>
        <end position="136"/>
    </location>
</feature>
<keyword evidence="2" id="KW-0238">DNA-binding</keyword>
<gene>
    <name evidence="6" type="ORF">METZ01_LOCUS199614</name>
</gene>
<keyword evidence="3" id="KW-0233">DNA recombination</keyword>
<proteinExistence type="inferred from homology"/>
<dbReference type="GO" id="GO:0015074">
    <property type="term" value="P:DNA integration"/>
    <property type="evidence" value="ECO:0007669"/>
    <property type="project" value="InterPro"/>
</dbReference>
<evidence type="ECO:0000256" key="3">
    <source>
        <dbReference type="ARBA" id="ARBA00023172"/>
    </source>
</evidence>
<evidence type="ECO:0000259" key="4">
    <source>
        <dbReference type="PROSITE" id="PS51898"/>
    </source>
</evidence>
<dbReference type="Pfam" id="PF00589">
    <property type="entry name" value="Phage_integrase"/>
    <property type="match status" value="1"/>
</dbReference>
<comment type="similarity">
    <text evidence="1">Belongs to the 'phage' integrase family.</text>
</comment>
<dbReference type="InterPro" id="IPR050090">
    <property type="entry name" value="Tyrosine_recombinase_XerCD"/>
</dbReference>
<evidence type="ECO:0000256" key="2">
    <source>
        <dbReference type="ARBA" id="ARBA00023125"/>
    </source>
</evidence>
<sequence>MKVRRPDGRSTTITLGKGITKTEARKIEIQIRAEINAGKFFDIRKGEYLTVSGLLDYFLEKYSMVQVRKGRKKIETVKTEEFFVRQLNRKLGNLLLPEITSQSLEDYMDSRYEDGVTTITVHHELNLFRHAFQLAVTKWEFITKTPFAKVKLPKGDKKRVRYLSADEETKLFAALDQVSWLRSVVIVARETGLRLSNICNLTWNQVNLFKRYVEIEKTKNGKPVWIPLSNLVHTELMKLSKVRDLQSNRVFLVDDKPIHRNRVGLAFRRLVKKAGIENFRFHDLRHDFCSRLIQAGEELSVVSELAGHSSIITTQRYAHLSPEAKRKAISSLNGFNLASIK</sequence>
<dbReference type="AlphaFoldDB" id="A0A382E7X7"/>
<dbReference type="CDD" id="cd00796">
    <property type="entry name" value="INT_Rci_Hp1_C"/>
    <property type="match status" value="1"/>
</dbReference>
<accession>A0A382E7X7</accession>
<dbReference type="Gene3D" id="1.10.443.10">
    <property type="entry name" value="Intergrase catalytic core"/>
    <property type="match status" value="1"/>
</dbReference>
<dbReference type="SUPFAM" id="SSF56349">
    <property type="entry name" value="DNA breaking-rejoining enzymes"/>
    <property type="match status" value="1"/>
</dbReference>
<dbReference type="EMBL" id="UINC01043143">
    <property type="protein sequence ID" value="SVB46760.1"/>
    <property type="molecule type" value="Genomic_DNA"/>
</dbReference>
<dbReference type="PROSITE" id="PS51898">
    <property type="entry name" value="TYR_RECOMBINASE"/>
    <property type="match status" value="1"/>
</dbReference>
<evidence type="ECO:0000313" key="6">
    <source>
        <dbReference type="EMBL" id="SVB46760.1"/>
    </source>
</evidence>
<dbReference type="Gene3D" id="1.10.150.130">
    <property type="match status" value="1"/>
</dbReference>
<evidence type="ECO:0008006" key="7">
    <source>
        <dbReference type="Google" id="ProtNLM"/>
    </source>
</evidence>
<dbReference type="InterPro" id="IPR011010">
    <property type="entry name" value="DNA_brk_join_enz"/>
</dbReference>
<dbReference type="GO" id="GO:0003677">
    <property type="term" value="F:DNA binding"/>
    <property type="evidence" value="ECO:0007669"/>
    <property type="project" value="UniProtKB-KW"/>
</dbReference>
<name>A0A382E7X7_9ZZZZ</name>
<dbReference type="PANTHER" id="PTHR30349:SF64">
    <property type="entry name" value="PROPHAGE INTEGRASE INTD-RELATED"/>
    <property type="match status" value="1"/>
</dbReference>
<dbReference type="InterPro" id="IPR013762">
    <property type="entry name" value="Integrase-like_cat_sf"/>
</dbReference>
<dbReference type="InterPro" id="IPR044068">
    <property type="entry name" value="CB"/>
</dbReference>